<dbReference type="Pfam" id="PF14111">
    <property type="entry name" value="DUF4283"/>
    <property type="match status" value="1"/>
</dbReference>
<name>A0A8J6CWG5_9ROSI</name>
<dbReference type="OrthoDB" id="1246856at2759"/>
<dbReference type="InterPro" id="IPR040256">
    <property type="entry name" value="At4g02000-like"/>
</dbReference>
<gene>
    <name evidence="3" type="ORF">CXB51_023963</name>
</gene>
<evidence type="ECO:0008006" key="5">
    <source>
        <dbReference type="Google" id="ProtNLM"/>
    </source>
</evidence>
<evidence type="ECO:0000313" key="3">
    <source>
        <dbReference type="EMBL" id="KAG8482513.1"/>
    </source>
</evidence>
<comment type="caution">
    <text evidence="3">The sequence shown here is derived from an EMBL/GenBank/DDBJ whole genome shotgun (WGS) entry which is preliminary data.</text>
</comment>
<reference evidence="3 4" key="1">
    <citation type="journal article" date="2021" name="bioRxiv">
        <title>The Gossypium anomalum genome as a resource for cotton improvement and evolutionary analysis of hybrid incompatibility.</title>
        <authorList>
            <person name="Grover C.E."/>
            <person name="Yuan D."/>
            <person name="Arick M.A."/>
            <person name="Miller E.R."/>
            <person name="Hu G."/>
            <person name="Peterson D.G."/>
            <person name="Wendel J.F."/>
            <person name="Udall J.A."/>
        </authorList>
    </citation>
    <scope>NUCLEOTIDE SEQUENCE [LARGE SCALE GENOMIC DNA]</scope>
    <source>
        <strain evidence="3">JFW-Udall</strain>
        <tissue evidence="3">Leaf</tissue>
    </source>
</reference>
<accession>A0A8J6CWG5</accession>
<dbReference type="EMBL" id="JAHUZN010000009">
    <property type="protein sequence ID" value="KAG8482513.1"/>
    <property type="molecule type" value="Genomic_DNA"/>
</dbReference>
<evidence type="ECO:0000259" key="2">
    <source>
        <dbReference type="Pfam" id="PF14392"/>
    </source>
</evidence>
<dbReference type="InterPro" id="IPR025558">
    <property type="entry name" value="DUF4283"/>
</dbReference>
<feature type="domain" description="Zinc knuckle CX2CX4HX4C" evidence="2">
    <location>
        <begin position="135"/>
        <end position="182"/>
    </location>
</feature>
<dbReference type="Proteomes" id="UP000701853">
    <property type="component" value="Chromosome 9"/>
</dbReference>
<feature type="domain" description="DUF4283" evidence="1">
    <location>
        <begin position="35"/>
        <end position="77"/>
    </location>
</feature>
<proteinExistence type="predicted"/>
<protein>
    <recommendedName>
        <fullName evidence="5">CCHC-type domain-containing protein</fullName>
    </recommendedName>
</protein>
<keyword evidence="4" id="KW-1185">Reference proteome</keyword>
<dbReference type="AlphaFoldDB" id="A0A8J6CWG5"/>
<dbReference type="PANTHER" id="PTHR31286:SF153">
    <property type="entry name" value="DUF4283 DOMAIN PROTEIN"/>
    <property type="match status" value="1"/>
</dbReference>
<organism evidence="3 4">
    <name type="scientific">Gossypium anomalum</name>
    <dbReference type="NCBI Taxonomy" id="47600"/>
    <lineage>
        <taxon>Eukaryota</taxon>
        <taxon>Viridiplantae</taxon>
        <taxon>Streptophyta</taxon>
        <taxon>Embryophyta</taxon>
        <taxon>Tracheophyta</taxon>
        <taxon>Spermatophyta</taxon>
        <taxon>Magnoliopsida</taxon>
        <taxon>eudicotyledons</taxon>
        <taxon>Gunneridae</taxon>
        <taxon>Pentapetalae</taxon>
        <taxon>rosids</taxon>
        <taxon>malvids</taxon>
        <taxon>Malvales</taxon>
        <taxon>Malvaceae</taxon>
        <taxon>Malvoideae</taxon>
        <taxon>Gossypium</taxon>
    </lineage>
</organism>
<sequence length="326" mass="38706">MEDGIANLKIHDGEEEVWAVEENVEEEVDYDYCQEEKRFLFKFYHEVDIERVIKGAPWTFNNHLLIIHMLLENEDPREVALTYSFFWVQIHDLLLEMMLEAVAKKFGDFIGSFVEYDVKQIGKGYRNYMRVRVLLDVRVSLKRMKKLMIQSEKQFYAKFQYEKLTLFCFLCGRLGHSDNFCPLRMQSKGQELELGCDVSLRVQYRRANIPTSAWLREDYGSRLNGGGSEKDMLLEEVEGKKRQRVSVGSQKDEMRLKVIWVLQWDRVPTDGMRGRLILGWIEGTKVSLRSFSTNHIDVELDDEFVGRRWRFTRFYDSSDVYFKEMT</sequence>
<evidence type="ECO:0000313" key="4">
    <source>
        <dbReference type="Proteomes" id="UP000701853"/>
    </source>
</evidence>
<dbReference type="PANTHER" id="PTHR31286">
    <property type="entry name" value="GLYCINE-RICH CELL WALL STRUCTURAL PROTEIN 1.8-LIKE"/>
    <property type="match status" value="1"/>
</dbReference>
<evidence type="ECO:0000259" key="1">
    <source>
        <dbReference type="Pfam" id="PF14111"/>
    </source>
</evidence>
<dbReference type="InterPro" id="IPR025836">
    <property type="entry name" value="Zn_knuckle_CX2CX4HX4C"/>
</dbReference>
<dbReference type="Pfam" id="PF14392">
    <property type="entry name" value="zf-CCHC_4"/>
    <property type="match status" value="1"/>
</dbReference>